<dbReference type="Proteomes" id="UP000198704">
    <property type="component" value="Unassembled WGS sequence"/>
</dbReference>
<proteinExistence type="predicted"/>
<dbReference type="InterPro" id="IPR012318">
    <property type="entry name" value="HTH_CRP"/>
</dbReference>
<evidence type="ECO:0000256" key="1">
    <source>
        <dbReference type="ARBA" id="ARBA00023015"/>
    </source>
</evidence>
<dbReference type="Gene3D" id="2.60.120.10">
    <property type="entry name" value="Jelly Rolls"/>
    <property type="match status" value="1"/>
</dbReference>
<dbReference type="GO" id="GO:0003677">
    <property type="term" value="F:DNA binding"/>
    <property type="evidence" value="ECO:0007669"/>
    <property type="project" value="UniProtKB-KW"/>
</dbReference>
<accession>A0A1H0KVW4</accession>
<keyword evidence="2" id="KW-0238">DNA-binding</keyword>
<keyword evidence="5" id="KW-0418">Kinase</keyword>
<dbReference type="InterPro" id="IPR036390">
    <property type="entry name" value="WH_DNA-bd_sf"/>
</dbReference>
<dbReference type="PROSITE" id="PS51063">
    <property type="entry name" value="HTH_CRP_2"/>
    <property type="match status" value="1"/>
</dbReference>
<keyword evidence="3" id="KW-0804">Transcription</keyword>
<dbReference type="Pfam" id="PF13545">
    <property type="entry name" value="HTH_Crp_2"/>
    <property type="match status" value="1"/>
</dbReference>
<keyword evidence="5" id="KW-0808">Transferase</keyword>
<dbReference type="PANTHER" id="PTHR24567">
    <property type="entry name" value="CRP FAMILY TRANSCRIPTIONAL REGULATORY PROTEIN"/>
    <property type="match status" value="1"/>
</dbReference>
<dbReference type="STRING" id="582672.SAMN05216360_12936"/>
<evidence type="ECO:0000313" key="6">
    <source>
        <dbReference type="Proteomes" id="UP000198704"/>
    </source>
</evidence>
<dbReference type="SMART" id="SM00419">
    <property type="entry name" value="HTH_CRP"/>
    <property type="match status" value="1"/>
</dbReference>
<dbReference type="SUPFAM" id="SSF51206">
    <property type="entry name" value="cAMP-binding domain-like"/>
    <property type="match status" value="1"/>
</dbReference>
<dbReference type="Pfam" id="PF00027">
    <property type="entry name" value="cNMP_binding"/>
    <property type="match status" value="1"/>
</dbReference>
<evidence type="ECO:0000259" key="4">
    <source>
        <dbReference type="PROSITE" id="PS51063"/>
    </source>
</evidence>
<protein>
    <submittedName>
        <fullName evidence="5">cAMP-binding domain of CRP or a regulatory subunit of cAMP-dependent protein kinases</fullName>
    </submittedName>
</protein>
<dbReference type="SUPFAM" id="SSF46785">
    <property type="entry name" value="Winged helix' DNA-binding domain"/>
    <property type="match status" value="1"/>
</dbReference>
<dbReference type="EMBL" id="FNHS01000029">
    <property type="protein sequence ID" value="SDO60088.1"/>
    <property type="molecule type" value="Genomic_DNA"/>
</dbReference>
<dbReference type="InterPro" id="IPR036388">
    <property type="entry name" value="WH-like_DNA-bd_sf"/>
</dbReference>
<dbReference type="CDD" id="cd00038">
    <property type="entry name" value="CAP_ED"/>
    <property type="match status" value="1"/>
</dbReference>
<dbReference type="RefSeq" id="WP_091722673.1">
    <property type="nucleotide sequence ID" value="NZ_FNHS01000029.1"/>
</dbReference>
<evidence type="ECO:0000313" key="5">
    <source>
        <dbReference type="EMBL" id="SDO60088.1"/>
    </source>
</evidence>
<gene>
    <name evidence="5" type="ORF">SAMN05216360_12936</name>
</gene>
<dbReference type="InterPro" id="IPR014710">
    <property type="entry name" value="RmlC-like_jellyroll"/>
</dbReference>
<keyword evidence="1" id="KW-0805">Transcription regulation</keyword>
<name>A0A1H0KVW4_9HYPH</name>
<dbReference type="InterPro" id="IPR050397">
    <property type="entry name" value="Env_Response_Regulators"/>
</dbReference>
<reference evidence="6" key="1">
    <citation type="submission" date="2016-10" db="EMBL/GenBank/DDBJ databases">
        <authorList>
            <person name="Varghese N."/>
            <person name="Submissions S."/>
        </authorList>
    </citation>
    <scope>NUCLEOTIDE SEQUENCE [LARGE SCALE GENOMIC DNA]</scope>
    <source>
        <strain evidence="6">BL47</strain>
    </source>
</reference>
<dbReference type="GO" id="GO:0003700">
    <property type="term" value="F:DNA-binding transcription factor activity"/>
    <property type="evidence" value="ECO:0007669"/>
    <property type="project" value="TreeGrafter"/>
</dbReference>
<dbReference type="PANTHER" id="PTHR24567:SF68">
    <property type="entry name" value="DNA-BINDING TRANSCRIPTIONAL DUAL REGULATOR CRP"/>
    <property type="match status" value="1"/>
</dbReference>
<dbReference type="GO" id="GO:0005829">
    <property type="term" value="C:cytosol"/>
    <property type="evidence" value="ECO:0007669"/>
    <property type="project" value="TreeGrafter"/>
</dbReference>
<evidence type="ECO:0000256" key="2">
    <source>
        <dbReference type="ARBA" id="ARBA00023125"/>
    </source>
</evidence>
<evidence type="ECO:0000256" key="3">
    <source>
        <dbReference type="ARBA" id="ARBA00023163"/>
    </source>
</evidence>
<organism evidence="5 6">
    <name type="scientific">Methylobacterium phyllostachyos</name>
    <dbReference type="NCBI Taxonomy" id="582672"/>
    <lineage>
        <taxon>Bacteria</taxon>
        <taxon>Pseudomonadati</taxon>
        <taxon>Pseudomonadota</taxon>
        <taxon>Alphaproteobacteria</taxon>
        <taxon>Hyphomicrobiales</taxon>
        <taxon>Methylobacteriaceae</taxon>
        <taxon>Methylobacterium</taxon>
    </lineage>
</organism>
<dbReference type="InterPro" id="IPR000595">
    <property type="entry name" value="cNMP-bd_dom"/>
</dbReference>
<dbReference type="Gene3D" id="1.10.10.10">
    <property type="entry name" value="Winged helix-like DNA-binding domain superfamily/Winged helix DNA-binding domain"/>
    <property type="match status" value="1"/>
</dbReference>
<dbReference type="OrthoDB" id="7584044at2"/>
<keyword evidence="6" id="KW-1185">Reference proteome</keyword>
<feature type="domain" description="HTH crp-type" evidence="4">
    <location>
        <begin position="145"/>
        <end position="219"/>
    </location>
</feature>
<dbReference type="GO" id="GO:0016301">
    <property type="term" value="F:kinase activity"/>
    <property type="evidence" value="ECO:0007669"/>
    <property type="project" value="UniProtKB-KW"/>
</dbReference>
<sequence length="254" mass="29067">MQDTLIRKLESFEELTDADRTALRAFVPRVRQVPARTDLIQEGDTPGDVHLILNGYACRYKVLPDGQRQIMAFFVPGDFCDLNVFILDQMDHTLGTVSACQVVEIPRHAIEEITAHHPRVTRALMWCALVDEAVLREWLVNIGGRQADQRIAHLFCELLLRLEAVGRVTDNSFPFPFTQTDVADAVGLSDVQVSRTLRELRRLDLITLRHRVLTILDVEQLKAYCGFNPNYLHLRNARWSGRRQLPWLSSVRGD</sequence>
<dbReference type="AlphaFoldDB" id="A0A1H0KVW4"/>
<dbReference type="InterPro" id="IPR018490">
    <property type="entry name" value="cNMP-bd_dom_sf"/>
</dbReference>